<keyword evidence="3" id="KW-0804">Transcription</keyword>
<evidence type="ECO:0000256" key="1">
    <source>
        <dbReference type="ARBA" id="ARBA00023015"/>
    </source>
</evidence>
<dbReference type="SUPFAM" id="SSF48008">
    <property type="entry name" value="GntR ligand-binding domain-like"/>
    <property type="match status" value="1"/>
</dbReference>
<dbReference type="PROSITE" id="PS50949">
    <property type="entry name" value="HTH_GNTR"/>
    <property type="match status" value="1"/>
</dbReference>
<evidence type="ECO:0000259" key="4">
    <source>
        <dbReference type="PROSITE" id="PS50949"/>
    </source>
</evidence>
<dbReference type="InterPro" id="IPR011711">
    <property type="entry name" value="GntR_C"/>
</dbReference>
<reference evidence="6" key="1">
    <citation type="journal article" date="2019" name="Int. J. Syst. Evol. Microbiol.">
        <title>The Global Catalogue of Microorganisms (GCM) 10K type strain sequencing project: providing services to taxonomists for standard genome sequencing and annotation.</title>
        <authorList>
            <consortium name="The Broad Institute Genomics Platform"/>
            <consortium name="The Broad Institute Genome Sequencing Center for Infectious Disease"/>
            <person name="Wu L."/>
            <person name="Ma J."/>
        </authorList>
    </citation>
    <scope>NUCLEOTIDE SEQUENCE [LARGE SCALE GENOMIC DNA]</scope>
    <source>
        <strain evidence="6">JCM 11117</strain>
    </source>
</reference>
<keyword evidence="6" id="KW-1185">Reference proteome</keyword>
<name>A0ABP3YWD8_9PSEU</name>
<keyword evidence="2" id="KW-0238">DNA-binding</keyword>
<sequence length="221" mass="23715">MTNTPSLRVERRPAPVRTQVLDNLRQAILDRRFEPGQHLIERELVELTGVSRTSIREALRALAAEGLVTTVPNKGTVVATVTADEAHQLYQVRSVLEGLAGELFVANAGDADRRALQKAMDTIERRAARGASVLEAKDRFYEILFAGAGNAVLHQTASGLHARVRTLRSLSLSLPGRAAESVQELREIMAAIEAGDADGAGRACRRHVANAGAAVAQVLNG</sequence>
<dbReference type="PANTHER" id="PTHR43537:SF24">
    <property type="entry name" value="GLUCONATE OPERON TRANSCRIPTIONAL REPRESSOR"/>
    <property type="match status" value="1"/>
</dbReference>
<dbReference type="Gene3D" id="1.10.10.10">
    <property type="entry name" value="Winged helix-like DNA-binding domain superfamily/Winged helix DNA-binding domain"/>
    <property type="match status" value="1"/>
</dbReference>
<dbReference type="Proteomes" id="UP001499967">
    <property type="component" value="Unassembled WGS sequence"/>
</dbReference>
<evidence type="ECO:0000256" key="3">
    <source>
        <dbReference type="ARBA" id="ARBA00023163"/>
    </source>
</evidence>
<feature type="domain" description="HTH gntR-type" evidence="4">
    <location>
        <begin position="14"/>
        <end position="81"/>
    </location>
</feature>
<comment type="caution">
    <text evidence="5">The sequence shown here is derived from an EMBL/GenBank/DDBJ whole genome shotgun (WGS) entry which is preliminary data.</text>
</comment>
<dbReference type="Gene3D" id="1.20.120.530">
    <property type="entry name" value="GntR ligand-binding domain-like"/>
    <property type="match status" value="1"/>
</dbReference>
<evidence type="ECO:0000313" key="6">
    <source>
        <dbReference type="Proteomes" id="UP001499967"/>
    </source>
</evidence>
<proteinExistence type="predicted"/>
<evidence type="ECO:0000313" key="5">
    <source>
        <dbReference type="EMBL" id="GAA0908674.1"/>
    </source>
</evidence>
<dbReference type="SUPFAM" id="SSF46785">
    <property type="entry name" value="Winged helix' DNA-binding domain"/>
    <property type="match status" value="1"/>
</dbReference>
<dbReference type="InterPro" id="IPR036390">
    <property type="entry name" value="WH_DNA-bd_sf"/>
</dbReference>
<protein>
    <submittedName>
        <fullName evidence="5">GntR family transcriptional regulator</fullName>
    </submittedName>
</protein>
<dbReference type="PANTHER" id="PTHR43537">
    <property type="entry name" value="TRANSCRIPTIONAL REGULATOR, GNTR FAMILY"/>
    <property type="match status" value="1"/>
</dbReference>
<dbReference type="PRINTS" id="PR00035">
    <property type="entry name" value="HTHGNTR"/>
</dbReference>
<evidence type="ECO:0000256" key="2">
    <source>
        <dbReference type="ARBA" id="ARBA00023125"/>
    </source>
</evidence>
<dbReference type="CDD" id="cd07377">
    <property type="entry name" value="WHTH_GntR"/>
    <property type="match status" value="1"/>
</dbReference>
<gene>
    <name evidence="5" type="ORF">GCM10009559_78140</name>
</gene>
<dbReference type="SMART" id="SM00345">
    <property type="entry name" value="HTH_GNTR"/>
    <property type="match status" value="1"/>
</dbReference>
<organism evidence="5 6">
    <name type="scientific">Pseudonocardia zijingensis</name>
    <dbReference type="NCBI Taxonomy" id="153376"/>
    <lineage>
        <taxon>Bacteria</taxon>
        <taxon>Bacillati</taxon>
        <taxon>Actinomycetota</taxon>
        <taxon>Actinomycetes</taxon>
        <taxon>Pseudonocardiales</taxon>
        <taxon>Pseudonocardiaceae</taxon>
        <taxon>Pseudonocardia</taxon>
    </lineage>
</organism>
<dbReference type="InterPro" id="IPR008920">
    <property type="entry name" value="TF_FadR/GntR_C"/>
</dbReference>
<dbReference type="InterPro" id="IPR000524">
    <property type="entry name" value="Tscrpt_reg_HTH_GntR"/>
</dbReference>
<dbReference type="SMART" id="SM00895">
    <property type="entry name" value="FCD"/>
    <property type="match status" value="1"/>
</dbReference>
<keyword evidence="1" id="KW-0805">Transcription regulation</keyword>
<dbReference type="Pfam" id="PF00392">
    <property type="entry name" value="GntR"/>
    <property type="match status" value="1"/>
</dbReference>
<dbReference type="Pfam" id="PF07729">
    <property type="entry name" value="FCD"/>
    <property type="match status" value="1"/>
</dbReference>
<dbReference type="InterPro" id="IPR036388">
    <property type="entry name" value="WH-like_DNA-bd_sf"/>
</dbReference>
<accession>A0ABP3YWD8</accession>
<dbReference type="EMBL" id="BAAAHP010000328">
    <property type="protein sequence ID" value="GAA0908674.1"/>
    <property type="molecule type" value="Genomic_DNA"/>
</dbReference>
<dbReference type="RefSeq" id="WP_343946927.1">
    <property type="nucleotide sequence ID" value="NZ_BAAAHP010000328.1"/>
</dbReference>